<dbReference type="InterPro" id="IPR050745">
    <property type="entry name" value="Multifunctional_regulatory"/>
</dbReference>
<name>G0R3B4_ICHMU</name>
<dbReference type="OrthoDB" id="10264606at2759"/>
<dbReference type="InterPro" id="IPR036770">
    <property type="entry name" value="Ankyrin_rpt-contain_sf"/>
</dbReference>
<reference evidence="4 5" key="1">
    <citation type="submission" date="2011-07" db="EMBL/GenBank/DDBJ databases">
        <authorList>
            <person name="Coyne R."/>
            <person name="Brami D."/>
            <person name="Johnson J."/>
            <person name="Hostetler J."/>
            <person name="Hannick L."/>
            <person name="Clark T."/>
            <person name="Cassidy-Hanley D."/>
            <person name="Inman J."/>
        </authorList>
    </citation>
    <scope>NUCLEOTIDE SEQUENCE [LARGE SCALE GENOMIC DNA]</scope>
    <source>
        <strain evidence="4 5">G5</strain>
    </source>
</reference>
<dbReference type="SUPFAM" id="SSF48403">
    <property type="entry name" value="Ankyrin repeat"/>
    <property type="match status" value="1"/>
</dbReference>
<protein>
    <recommendedName>
        <fullName evidence="6">Ankyrin repeat protein</fullName>
    </recommendedName>
</protein>
<dbReference type="Gene3D" id="1.25.40.20">
    <property type="entry name" value="Ankyrin repeat-containing domain"/>
    <property type="match status" value="1"/>
</dbReference>
<dbReference type="OMA" id="NQNAGMI"/>
<sequence>MDKTIDMLDQICQTNKKQFDYIMEIGNKISYLSKNEELEQLEILINQNSDVLPLLRGHIQEAFESILHLRFDEVIEFFLENGYQINQQENNYLIDLCKTSRFFAVDPPKETLNLLIKYGVDLNQMEDIKYRTALHYACKYGIIDFVKILVQNGAEIDPVDFKKRTPYDYAQKKNNQKTLALNKFVIFSKIKDLLINGILILKVKYFRENKLFSINKITYNFSIQ</sequence>
<gene>
    <name evidence="4" type="ORF">IMG5_184350</name>
</gene>
<evidence type="ECO:0000256" key="2">
    <source>
        <dbReference type="ARBA" id="ARBA00023043"/>
    </source>
</evidence>
<keyword evidence="5" id="KW-1185">Reference proteome</keyword>
<dbReference type="AlphaFoldDB" id="G0R3B4"/>
<evidence type="ECO:0008006" key="6">
    <source>
        <dbReference type="Google" id="ProtNLM"/>
    </source>
</evidence>
<organism evidence="4 5">
    <name type="scientific">Ichthyophthirius multifiliis</name>
    <name type="common">White spot disease agent</name>
    <name type="synonym">Ich</name>
    <dbReference type="NCBI Taxonomy" id="5932"/>
    <lineage>
        <taxon>Eukaryota</taxon>
        <taxon>Sar</taxon>
        <taxon>Alveolata</taxon>
        <taxon>Ciliophora</taxon>
        <taxon>Intramacronucleata</taxon>
        <taxon>Oligohymenophorea</taxon>
        <taxon>Hymenostomatida</taxon>
        <taxon>Ophryoglenina</taxon>
        <taxon>Ichthyophthirius</taxon>
    </lineage>
</organism>
<dbReference type="STRING" id="857967.G0R3B4"/>
<proteinExistence type="predicted"/>
<dbReference type="PROSITE" id="PS50297">
    <property type="entry name" value="ANK_REP_REGION"/>
    <property type="match status" value="1"/>
</dbReference>
<evidence type="ECO:0000313" key="4">
    <source>
        <dbReference type="EMBL" id="EGR28033.1"/>
    </source>
</evidence>
<dbReference type="PANTHER" id="PTHR24189">
    <property type="entry name" value="MYOTROPHIN"/>
    <property type="match status" value="1"/>
</dbReference>
<dbReference type="InParanoid" id="G0R3B4"/>
<dbReference type="eggNOG" id="ENOG502RKX2">
    <property type="taxonomic scope" value="Eukaryota"/>
</dbReference>
<accession>G0R3B4</accession>
<keyword evidence="1" id="KW-0677">Repeat</keyword>
<dbReference type="EMBL" id="GL984297">
    <property type="protein sequence ID" value="EGR28033.1"/>
    <property type="molecule type" value="Genomic_DNA"/>
</dbReference>
<dbReference type="Proteomes" id="UP000008983">
    <property type="component" value="Unassembled WGS sequence"/>
</dbReference>
<evidence type="ECO:0000256" key="1">
    <source>
        <dbReference type="ARBA" id="ARBA00022737"/>
    </source>
</evidence>
<dbReference type="Pfam" id="PF12796">
    <property type="entry name" value="Ank_2"/>
    <property type="match status" value="1"/>
</dbReference>
<dbReference type="InterPro" id="IPR002110">
    <property type="entry name" value="Ankyrin_rpt"/>
</dbReference>
<evidence type="ECO:0000313" key="5">
    <source>
        <dbReference type="Proteomes" id="UP000008983"/>
    </source>
</evidence>
<evidence type="ECO:0000256" key="3">
    <source>
        <dbReference type="PROSITE-ProRule" id="PRU00023"/>
    </source>
</evidence>
<dbReference type="GeneID" id="14904115"/>
<dbReference type="PANTHER" id="PTHR24189:SF50">
    <property type="entry name" value="ANKYRIN REPEAT AND SOCS BOX PROTEIN 2"/>
    <property type="match status" value="1"/>
</dbReference>
<feature type="repeat" description="ANK" evidence="3">
    <location>
        <begin position="129"/>
        <end position="161"/>
    </location>
</feature>
<keyword evidence="2 3" id="KW-0040">ANK repeat</keyword>
<dbReference type="RefSeq" id="XP_004027378.1">
    <property type="nucleotide sequence ID" value="XM_004027329.1"/>
</dbReference>
<dbReference type="PROSITE" id="PS50088">
    <property type="entry name" value="ANK_REPEAT"/>
    <property type="match status" value="1"/>
</dbReference>
<dbReference type="SMART" id="SM00248">
    <property type="entry name" value="ANK"/>
    <property type="match status" value="1"/>
</dbReference>